<protein>
    <recommendedName>
        <fullName evidence="3">TetR family transcriptional regulator</fullName>
    </recommendedName>
</protein>
<dbReference type="Gene3D" id="1.10.357.10">
    <property type="entry name" value="Tetracycline Repressor, domain 2"/>
    <property type="match status" value="1"/>
</dbReference>
<name>A0ABS4TXK1_9PSEU</name>
<dbReference type="RefSeq" id="WP_372448323.1">
    <property type="nucleotide sequence ID" value="NZ_JAGINW010000001.1"/>
</dbReference>
<dbReference type="InterPro" id="IPR036271">
    <property type="entry name" value="Tet_transcr_reg_TetR-rel_C_sf"/>
</dbReference>
<reference evidence="1 2" key="1">
    <citation type="submission" date="2021-03" db="EMBL/GenBank/DDBJ databases">
        <title>Sequencing the genomes of 1000 actinobacteria strains.</title>
        <authorList>
            <person name="Klenk H.-P."/>
        </authorList>
    </citation>
    <scope>NUCLEOTIDE SEQUENCE [LARGE SCALE GENOMIC DNA]</scope>
    <source>
        <strain evidence="1 2">DSM 46670</strain>
    </source>
</reference>
<sequence>MRSQVDTIVARGLPAPETLQAIARSIAEGIRSPGFRGCAFLNAAAEYPDPAHPVHQAVLAHRQWFSHTITEVLARIGDAPAEPAARHVVMLRDGAMATGCLSDPEPICDTFLLGVDGLLQLHAASMSLPGTDTAQA</sequence>
<proteinExistence type="predicted"/>
<dbReference type="SUPFAM" id="SSF48498">
    <property type="entry name" value="Tetracyclin repressor-like, C-terminal domain"/>
    <property type="match status" value="1"/>
</dbReference>
<accession>A0ABS4TXK1</accession>
<comment type="caution">
    <text evidence="1">The sequence shown here is derived from an EMBL/GenBank/DDBJ whole genome shotgun (WGS) entry which is preliminary data.</text>
</comment>
<evidence type="ECO:0000313" key="1">
    <source>
        <dbReference type="EMBL" id="MBP2329131.1"/>
    </source>
</evidence>
<evidence type="ECO:0000313" key="2">
    <source>
        <dbReference type="Proteomes" id="UP001519332"/>
    </source>
</evidence>
<organism evidence="1 2">
    <name type="scientific">Kibdelosporangium banguiense</name>
    <dbReference type="NCBI Taxonomy" id="1365924"/>
    <lineage>
        <taxon>Bacteria</taxon>
        <taxon>Bacillati</taxon>
        <taxon>Actinomycetota</taxon>
        <taxon>Actinomycetes</taxon>
        <taxon>Pseudonocardiales</taxon>
        <taxon>Pseudonocardiaceae</taxon>
        <taxon>Kibdelosporangium</taxon>
    </lineage>
</organism>
<keyword evidence="2" id="KW-1185">Reference proteome</keyword>
<dbReference type="EMBL" id="JAGINW010000001">
    <property type="protein sequence ID" value="MBP2329131.1"/>
    <property type="molecule type" value="Genomic_DNA"/>
</dbReference>
<dbReference type="Proteomes" id="UP001519332">
    <property type="component" value="Unassembled WGS sequence"/>
</dbReference>
<gene>
    <name evidence="1" type="ORF">JOF56_009516</name>
</gene>
<evidence type="ECO:0008006" key="3">
    <source>
        <dbReference type="Google" id="ProtNLM"/>
    </source>
</evidence>